<keyword evidence="1" id="KW-0238">DNA-binding</keyword>
<dbReference type="NCBIfam" id="TIGR00103">
    <property type="entry name" value="DNA_YbaB_EbfC"/>
    <property type="match status" value="1"/>
</dbReference>
<accession>A0A4R7UC87</accession>
<protein>
    <recommendedName>
        <fullName evidence="1">Nucleoid-associated protein BCF59_0552</fullName>
    </recommendedName>
</protein>
<name>A0A4R7UC87_9BACT</name>
<gene>
    <name evidence="3" type="ORF">BCF59_0552</name>
</gene>
<comment type="subcellular location">
    <subcellularLocation>
        <location evidence="1">Cytoplasm</location>
        <location evidence="1">Nucleoid</location>
    </subcellularLocation>
</comment>
<dbReference type="Proteomes" id="UP000295757">
    <property type="component" value="Unassembled WGS sequence"/>
</dbReference>
<evidence type="ECO:0000256" key="1">
    <source>
        <dbReference type="HAMAP-Rule" id="MF_00274"/>
    </source>
</evidence>
<dbReference type="GO" id="GO:0003677">
    <property type="term" value="F:DNA binding"/>
    <property type="evidence" value="ECO:0007669"/>
    <property type="project" value="UniProtKB-UniRule"/>
</dbReference>
<comment type="function">
    <text evidence="1">Binds to DNA and alters its conformation. May be involved in regulation of gene expression, nucleoid organization and DNA protection.</text>
</comment>
<evidence type="ECO:0000256" key="2">
    <source>
        <dbReference type="SAM" id="Coils"/>
    </source>
</evidence>
<organism evidence="3 4">
    <name type="scientific">Mycoplasmopsis mustelae</name>
    <dbReference type="NCBI Taxonomy" id="171289"/>
    <lineage>
        <taxon>Bacteria</taxon>
        <taxon>Bacillati</taxon>
        <taxon>Mycoplasmatota</taxon>
        <taxon>Mycoplasmoidales</taxon>
        <taxon>Metamycoplasmataceae</taxon>
        <taxon>Mycoplasmopsis</taxon>
    </lineage>
</organism>
<keyword evidence="2" id="KW-0175">Coiled coil</keyword>
<evidence type="ECO:0000313" key="4">
    <source>
        <dbReference type="Proteomes" id="UP000295757"/>
    </source>
</evidence>
<dbReference type="GO" id="GO:0043590">
    <property type="term" value="C:bacterial nucleoid"/>
    <property type="evidence" value="ECO:0007669"/>
    <property type="project" value="UniProtKB-UniRule"/>
</dbReference>
<reference evidence="3 4" key="1">
    <citation type="submission" date="2019-03" db="EMBL/GenBank/DDBJ databases">
        <title>Genomic Encyclopedia of Archaeal and Bacterial Type Strains, Phase II (KMG-II): from individual species to whole genera.</title>
        <authorList>
            <person name="Goeker M."/>
        </authorList>
    </citation>
    <scope>NUCLEOTIDE SEQUENCE [LARGE SCALE GENOMIC DNA]</scope>
    <source>
        <strain evidence="3 4">ATCC 35214</strain>
    </source>
</reference>
<dbReference type="InterPro" id="IPR036894">
    <property type="entry name" value="YbaB-like_sf"/>
</dbReference>
<dbReference type="Pfam" id="PF02575">
    <property type="entry name" value="YbaB_DNA_bd"/>
    <property type="match status" value="1"/>
</dbReference>
<feature type="coiled-coil region" evidence="2">
    <location>
        <begin position="2"/>
        <end position="29"/>
    </location>
</feature>
<dbReference type="EMBL" id="SOCN01000002">
    <property type="protein sequence ID" value="TDV23561.1"/>
    <property type="molecule type" value="Genomic_DNA"/>
</dbReference>
<comment type="subunit">
    <text evidence="1">Homodimer.</text>
</comment>
<dbReference type="SUPFAM" id="SSF82607">
    <property type="entry name" value="YbaB-like"/>
    <property type="match status" value="1"/>
</dbReference>
<dbReference type="AlphaFoldDB" id="A0A4R7UC87"/>
<dbReference type="RefSeq" id="WP_134111000.1">
    <property type="nucleotide sequence ID" value="NZ_SOCN01000002.1"/>
</dbReference>
<dbReference type="GO" id="GO:0005737">
    <property type="term" value="C:cytoplasm"/>
    <property type="evidence" value="ECO:0007669"/>
    <property type="project" value="UniProtKB-UniRule"/>
</dbReference>
<keyword evidence="1" id="KW-0963">Cytoplasm</keyword>
<dbReference type="OrthoDB" id="399030at2"/>
<dbReference type="InterPro" id="IPR004401">
    <property type="entry name" value="YbaB/EbfC"/>
</dbReference>
<comment type="caution">
    <text evidence="3">The sequence shown here is derived from an EMBL/GenBank/DDBJ whole genome shotgun (WGS) entry which is preliminary data.</text>
</comment>
<keyword evidence="4" id="KW-1185">Reference proteome</keyword>
<proteinExistence type="inferred from homology"/>
<dbReference type="Gene3D" id="3.30.1310.10">
    <property type="entry name" value="Nucleoid-associated protein YbaB-like domain"/>
    <property type="match status" value="1"/>
</dbReference>
<sequence>MNPELIKRLKKMQSEIDAKQKEFSNLEFSVEKQGIKITAKGDFSIQKIDIDPALIDPDDKELLEDLLIVSINELIDKINEEQNKIIPKDMPGGLPF</sequence>
<dbReference type="PIRSF" id="PIRSF004555">
    <property type="entry name" value="UCP004555"/>
    <property type="match status" value="1"/>
</dbReference>
<comment type="similarity">
    <text evidence="1">Belongs to the YbaB/EbfC family.</text>
</comment>
<dbReference type="HAMAP" id="MF_00274">
    <property type="entry name" value="DNA_YbaB_EbfC"/>
    <property type="match status" value="1"/>
</dbReference>
<evidence type="ECO:0000313" key="3">
    <source>
        <dbReference type="EMBL" id="TDV23561.1"/>
    </source>
</evidence>